<evidence type="ECO:0008006" key="3">
    <source>
        <dbReference type="Google" id="ProtNLM"/>
    </source>
</evidence>
<gene>
    <name evidence="1" type="ORF">ACFPPB_17385</name>
</gene>
<comment type="caution">
    <text evidence="1">The sequence shown here is derived from an EMBL/GenBank/DDBJ whole genome shotgun (WGS) entry which is preliminary data.</text>
</comment>
<sequence length="233" mass="26541">MTYSLEEFVDRNIDKRVVIMGEWHQYIGDAAVVASLVNAFIAKGKRLEFFMEHFPGSGAMRIALNNAIAGNSWHSVKIFLDTAIDTQGKGMRSPMNAWEHADGRTKLEMILRLAQLKGLSVFGHDLPYDDQVTYLTDKKYGASFEEREKKQMKARDIRMHLQYLSKLNNDNNVDTIFAFVGEQHAYPQLFLTKQYHPCVALIPHKSSSVTAGRPIVSTLVSFAEVRPDFYQFC</sequence>
<proteinExistence type="predicted"/>
<dbReference type="RefSeq" id="WP_377329409.1">
    <property type="nucleotide sequence ID" value="NZ_JBHSNG010000026.1"/>
</dbReference>
<accession>A0ABW0T2S3</accession>
<dbReference type="Proteomes" id="UP001596111">
    <property type="component" value="Unassembled WGS sequence"/>
</dbReference>
<dbReference type="EMBL" id="JBHSNG010000026">
    <property type="protein sequence ID" value="MFC5582891.1"/>
    <property type="molecule type" value="Genomic_DNA"/>
</dbReference>
<organism evidence="1 2">
    <name type="scientific">Rhodanobacter terrae</name>
    <dbReference type="NCBI Taxonomy" id="418647"/>
    <lineage>
        <taxon>Bacteria</taxon>
        <taxon>Pseudomonadati</taxon>
        <taxon>Pseudomonadota</taxon>
        <taxon>Gammaproteobacteria</taxon>
        <taxon>Lysobacterales</taxon>
        <taxon>Rhodanobacteraceae</taxon>
        <taxon>Rhodanobacter</taxon>
    </lineage>
</organism>
<protein>
    <recommendedName>
        <fullName evidence="3">Haem-binding uptake Tiki superfamily ChaN domain-containing protein</fullName>
    </recommendedName>
</protein>
<reference evidence="2" key="1">
    <citation type="journal article" date="2019" name="Int. J. Syst. Evol. Microbiol.">
        <title>The Global Catalogue of Microorganisms (GCM) 10K type strain sequencing project: providing services to taxonomists for standard genome sequencing and annotation.</title>
        <authorList>
            <consortium name="The Broad Institute Genomics Platform"/>
            <consortium name="The Broad Institute Genome Sequencing Center for Infectious Disease"/>
            <person name="Wu L."/>
            <person name="Ma J."/>
        </authorList>
    </citation>
    <scope>NUCLEOTIDE SEQUENCE [LARGE SCALE GENOMIC DNA]</scope>
    <source>
        <strain evidence="2">CGMCC 1.13587</strain>
    </source>
</reference>
<evidence type="ECO:0000313" key="2">
    <source>
        <dbReference type="Proteomes" id="UP001596111"/>
    </source>
</evidence>
<evidence type="ECO:0000313" key="1">
    <source>
        <dbReference type="EMBL" id="MFC5582891.1"/>
    </source>
</evidence>
<keyword evidence="2" id="KW-1185">Reference proteome</keyword>
<name>A0ABW0T2S3_9GAMM</name>